<feature type="transmembrane region" description="Helical" evidence="6">
    <location>
        <begin position="71"/>
        <end position="90"/>
    </location>
</feature>
<proteinExistence type="predicted"/>
<evidence type="ECO:0000256" key="1">
    <source>
        <dbReference type="ARBA" id="ARBA00004651"/>
    </source>
</evidence>
<dbReference type="AlphaFoldDB" id="A0A0C1LA89"/>
<dbReference type="InterPro" id="IPR023845">
    <property type="entry name" value="DUF3817_TM"/>
</dbReference>
<keyword evidence="2" id="KW-1003">Cell membrane</keyword>
<dbReference type="PANTHER" id="PTHR40077">
    <property type="entry name" value="MEMBRANE PROTEIN-RELATED"/>
    <property type="match status" value="1"/>
</dbReference>
<reference evidence="8 9" key="1">
    <citation type="submission" date="2014-11" db="EMBL/GenBank/DDBJ databases">
        <title>Genome sequence of Flavihumibacter solisilvae 3-3.</title>
        <authorList>
            <person name="Zhou G."/>
            <person name="Li M."/>
            <person name="Wang G."/>
        </authorList>
    </citation>
    <scope>NUCLEOTIDE SEQUENCE [LARGE SCALE GENOMIC DNA]</scope>
    <source>
        <strain evidence="8 9">3-3</strain>
    </source>
</reference>
<evidence type="ECO:0000313" key="8">
    <source>
        <dbReference type="EMBL" id="KIC96431.1"/>
    </source>
</evidence>
<evidence type="ECO:0000256" key="5">
    <source>
        <dbReference type="ARBA" id="ARBA00023136"/>
    </source>
</evidence>
<gene>
    <name evidence="8" type="ORF">OI18_01455</name>
</gene>
<feature type="transmembrane region" description="Helical" evidence="6">
    <location>
        <begin position="44"/>
        <end position="64"/>
    </location>
</feature>
<accession>A0A0C1LA89</accession>
<keyword evidence="9" id="KW-1185">Reference proteome</keyword>
<evidence type="ECO:0000256" key="4">
    <source>
        <dbReference type="ARBA" id="ARBA00022989"/>
    </source>
</evidence>
<dbReference type="NCBIfam" id="TIGR03954">
    <property type="entry name" value="integ_memb_HG"/>
    <property type="match status" value="1"/>
</dbReference>
<name>A0A0C1LA89_9BACT</name>
<keyword evidence="3 6" id="KW-0812">Transmembrane</keyword>
<dbReference type="GO" id="GO:0005886">
    <property type="term" value="C:plasma membrane"/>
    <property type="evidence" value="ECO:0007669"/>
    <property type="project" value="UniProtKB-SubCell"/>
</dbReference>
<dbReference type="RefSeq" id="WP_039136674.1">
    <property type="nucleotide sequence ID" value="NZ_JSVC01000001.1"/>
</dbReference>
<evidence type="ECO:0000256" key="6">
    <source>
        <dbReference type="SAM" id="Phobius"/>
    </source>
</evidence>
<keyword evidence="4 6" id="KW-1133">Transmembrane helix</keyword>
<dbReference type="EMBL" id="JSVC01000001">
    <property type="protein sequence ID" value="KIC96431.1"/>
    <property type="molecule type" value="Genomic_DNA"/>
</dbReference>
<dbReference type="Pfam" id="PF12823">
    <property type="entry name" value="DUF3817"/>
    <property type="match status" value="1"/>
</dbReference>
<evidence type="ECO:0000256" key="3">
    <source>
        <dbReference type="ARBA" id="ARBA00022692"/>
    </source>
</evidence>
<comment type="subcellular location">
    <subcellularLocation>
        <location evidence="1">Cell membrane</location>
        <topology evidence="1">Multi-pass membrane protein</topology>
    </subcellularLocation>
</comment>
<dbReference type="PANTHER" id="PTHR40077:SF1">
    <property type="entry name" value="MEMBRANE PROTEIN"/>
    <property type="match status" value="1"/>
</dbReference>
<evidence type="ECO:0000256" key="2">
    <source>
        <dbReference type="ARBA" id="ARBA00022475"/>
    </source>
</evidence>
<feature type="domain" description="DUF3817" evidence="7">
    <location>
        <begin position="9"/>
        <end position="94"/>
    </location>
</feature>
<feature type="transmembrane region" description="Helical" evidence="6">
    <location>
        <begin position="20"/>
        <end position="38"/>
    </location>
</feature>
<evidence type="ECO:0000313" key="9">
    <source>
        <dbReference type="Proteomes" id="UP000031408"/>
    </source>
</evidence>
<evidence type="ECO:0000259" key="7">
    <source>
        <dbReference type="Pfam" id="PF12823"/>
    </source>
</evidence>
<organism evidence="8 9">
    <name type="scientific">Flavihumibacter solisilvae</name>
    <dbReference type="NCBI Taxonomy" id="1349421"/>
    <lineage>
        <taxon>Bacteria</taxon>
        <taxon>Pseudomonadati</taxon>
        <taxon>Bacteroidota</taxon>
        <taxon>Chitinophagia</taxon>
        <taxon>Chitinophagales</taxon>
        <taxon>Chitinophagaceae</taxon>
        <taxon>Flavihumibacter</taxon>
    </lineage>
</organism>
<keyword evidence="5 6" id="KW-0472">Membrane</keyword>
<dbReference type="STRING" id="1349421.OI18_01455"/>
<dbReference type="Proteomes" id="UP000031408">
    <property type="component" value="Unassembled WGS sequence"/>
</dbReference>
<dbReference type="OrthoDB" id="1121311at2"/>
<protein>
    <submittedName>
        <fullName evidence="8">Membrane protein</fullName>
    </submittedName>
</protein>
<sequence>MSDNRRTIDLFRKAGVAEGISFLLLLGIAMPLKYMAGIPEAVKYTGWIHGLLFIYYCYLVIVAGQEYKWSFGRIFLAFLASLLPFGPFIFDRMFLRTAPEGQKA</sequence>
<comment type="caution">
    <text evidence="8">The sequence shown here is derived from an EMBL/GenBank/DDBJ whole genome shotgun (WGS) entry which is preliminary data.</text>
</comment>